<evidence type="ECO:0000259" key="2">
    <source>
        <dbReference type="Pfam" id="PF13490"/>
    </source>
</evidence>
<dbReference type="AlphaFoldDB" id="A0AAU7PKV5"/>
<gene>
    <name evidence="3" type="ORF">ABFV83_14460</name>
</gene>
<evidence type="ECO:0000256" key="1">
    <source>
        <dbReference type="SAM" id="Phobius"/>
    </source>
</evidence>
<sequence>MKCEVIKDLLPLYAEDLCSEESKIIVNEHISTCSDCRKYLDSITKKIEPLIPSEAEIKKRMFEKDLLSKSKQSIQNNILKKILTAFNIISIAITVLAIIISVIFMFKEYSIKYPMLHYTPGISFFYLICFIIGLSPVLIAILQLYSIIKKDNTQHYIRKFIFNILLQITALLLSLIITITIFLIVPPLESQTNKIKKYLDVDRDIIKYEAVYNNFFPAEIPKAAENLEYHYKKYSNLINTNVQIQFSMVLPEMEYLTEKDRVLENNAAPITGEENAFDITLHGVRYPGKIKLEFRFDDISKKLIYNLYLDDN</sequence>
<keyword evidence="1" id="KW-0472">Membrane</keyword>
<evidence type="ECO:0000313" key="3">
    <source>
        <dbReference type="EMBL" id="XBS53021.1"/>
    </source>
</evidence>
<keyword evidence="1" id="KW-0812">Transmembrane</keyword>
<feature type="domain" description="Putative zinc-finger" evidence="2">
    <location>
        <begin position="3"/>
        <end position="37"/>
    </location>
</feature>
<protein>
    <submittedName>
        <fullName evidence="3">Zf-HC2 domain-containing protein</fullName>
    </submittedName>
</protein>
<organism evidence="3">
    <name type="scientific">Lacrimispora sp. BS-2</name>
    <dbReference type="NCBI Taxonomy" id="3151850"/>
    <lineage>
        <taxon>Bacteria</taxon>
        <taxon>Bacillati</taxon>
        <taxon>Bacillota</taxon>
        <taxon>Clostridia</taxon>
        <taxon>Lachnospirales</taxon>
        <taxon>Lachnospiraceae</taxon>
        <taxon>Lacrimispora</taxon>
    </lineage>
</organism>
<dbReference type="InterPro" id="IPR027383">
    <property type="entry name" value="Znf_put"/>
</dbReference>
<accession>A0AAU7PKV5</accession>
<keyword evidence="1" id="KW-1133">Transmembrane helix</keyword>
<dbReference type="RefSeq" id="WP_349944791.1">
    <property type="nucleotide sequence ID" value="NZ_CP157940.1"/>
</dbReference>
<dbReference type="EMBL" id="CP157940">
    <property type="protein sequence ID" value="XBS53021.1"/>
    <property type="molecule type" value="Genomic_DNA"/>
</dbReference>
<feature type="transmembrane region" description="Helical" evidence="1">
    <location>
        <begin position="82"/>
        <end position="104"/>
    </location>
</feature>
<proteinExistence type="predicted"/>
<feature type="transmembrane region" description="Helical" evidence="1">
    <location>
        <begin position="160"/>
        <end position="185"/>
    </location>
</feature>
<name>A0AAU7PKV5_9FIRM</name>
<dbReference type="Pfam" id="PF13490">
    <property type="entry name" value="zf-HC2"/>
    <property type="match status" value="1"/>
</dbReference>
<reference evidence="3" key="1">
    <citation type="submission" date="2024-06" db="EMBL/GenBank/DDBJ databases">
        <title>Lacrimispora cavernae sp. nov., a novel anaerobe isolated from bat guano pile inside a cave.</title>
        <authorList>
            <person name="Miller S.L."/>
            <person name="Lu N."/>
            <person name="King J."/>
            <person name="Sankaranarayanan K."/>
            <person name="Lawson P.A."/>
        </authorList>
    </citation>
    <scope>NUCLEOTIDE SEQUENCE</scope>
    <source>
        <strain evidence="3">BS-2</strain>
    </source>
</reference>
<feature type="transmembrane region" description="Helical" evidence="1">
    <location>
        <begin position="124"/>
        <end position="148"/>
    </location>
</feature>